<reference evidence="7 8" key="1">
    <citation type="submission" date="2018-11" db="EMBL/GenBank/DDBJ databases">
        <title>Sequencing the genomes of 1000 actinobacteria strains.</title>
        <authorList>
            <person name="Klenk H.-P."/>
        </authorList>
    </citation>
    <scope>NUCLEOTIDE SEQUENCE [LARGE SCALE GENOMIC DNA]</scope>
    <source>
        <strain evidence="7 8">DSM 10546</strain>
    </source>
</reference>
<accession>A0A3N1ZX09</accession>
<evidence type="ECO:0008006" key="9">
    <source>
        <dbReference type="Google" id="ProtNLM"/>
    </source>
</evidence>
<proteinExistence type="predicted"/>
<evidence type="ECO:0000256" key="5">
    <source>
        <dbReference type="SAM" id="MobiDB-lite"/>
    </source>
</evidence>
<evidence type="ECO:0000313" key="7">
    <source>
        <dbReference type="EMBL" id="ROR55365.1"/>
    </source>
</evidence>
<feature type="transmembrane region" description="Helical" evidence="6">
    <location>
        <begin position="95"/>
        <end position="120"/>
    </location>
</feature>
<dbReference type="InterPro" id="IPR007343">
    <property type="entry name" value="Uncharacterised_pept_Zn_put"/>
</dbReference>
<comment type="subcellular location">
    <subcellularLocation>
        <location evidence="1">Membrane</location>
        <topology evidence="1">Single-pass membrane protein</topology>
    </subcellularLocation>
</comment>
<feature type="region of interest" description="Disordered" evidence="5">
    <location>
        <begin position="140"/>
        <end position="192"/>
    </location>
</feature>
<feature type="compositionally biased region" description="Low complexity" evidence="5">
    <location>
        <begin position="60"/>
        <end position="74"/>
    </location>
</feature>
<feature type="region of interest" description="Disordered" evidence="5">
    <location>
        <begin position="1"/>
        <end position="90"/>
    </location>
</feature>
<dbReference type="Proteomes" id="UP000275749">
    <property type="component" value="Unassembled WGS sequence"/>
</dbReference>
<name>A0A3N1ZX09_9ACTN</name>
<organism evidence="7 8">
    <name type="scientific">Luteococcus japonicus</name>
    <dbReference type="NCBI Taxonomy" id="33984"/>
    <lineage>
        <taxon>Bacteria</taxon>
        <taxon>Bacillati</taxon>
        <taxon>Actinomycetota</taxon>
        <taxon>Actinomycetes</taxon>
        <taxon>Propionibacteriales</taxon>
        <taxon>Propionibacteriaceae</taxon>
        <taxon>Luteococcus</taxon>
    </lineage>
</organism>
<evidence type="ECO:0000313" key="8">
    <source>
        <dbReference type="Proteomes" id="UP000275749"/>
    </source>
</evidence>
<keyword evidence="3 6" id="KW-1133">Transmembrane helix</keyword>
<feature type="compositionally biased region" description="Polar residues" evidence="5">
    <location>
        <begin position="145"/>
        <end position="162"/>
    </location>
</feature>
<sequence>MTGSDRGAGYPRTVTQQQWPGRQDNPWGPPQGSPWGTGGARQRPSGGQQAQLGHPGQVFGQQGYQQRPPYQYPVGRPPYPGQTYGRPPRRRRNPLVTLLKALLVLAVMGFLGLLLLGWVLTKVVETMPVPAPTEVATMAQPPASEASQLPSNQPSVQPTSAASAPPGGYQNDDYAVPPADTRPPGLPEPETYEEATSLLKANPLYATAVPRPVRCDMREIDVDNASKPELTTHLNDMMGCLMRVWEQPLTDAGFKPVRPSVTVYSGSVTTKCGKLPAANAVYCGADQQVYYAEDLPTVVPRSLRGSRFITEAVVAHEFGHAVQARSAILISELAWEEKSSKSTGLQLSRRLEVQADCFAGQFLGSIQQSTQMSDEELANVGKLFYSIGDDVLTGRKNYEGNHGSGASRMAWTGTGLESTSVGACNSFSAPAQKVR</sequence>
<dbReference type="GO" id="GO:0016020">
    <property type="term" value="C:membrane"/>
    <property type="evidence" value="ECO:0007669"/>
    <property type="project" value="UniProtKB-SubCell"/>
</dbReference>
<evidence type="ECO:0000256" key="4">
    <source>
        <dbReference type="ARBA" id="ARBA00023136"/>
    </source>
</evidence>
<dbReference type="EMBL" id="RKHG01000001">
    <property type="protein sequence ID" value="ROR55365.1"/>
    <property type="molecule type" value="Genomic_DNA"/>
</dbReference>
<keyword evidence="2 6" id="KW-0812">Transmembrane</keyword>
<evidence type="ECO:0000256" key="2">
    <source>
        <dbReference type="ARBA" id="ARBA00022692"/>
    </source>
</evidence>
<protein>
    <recommendedName>
        <fullName evidence="9">Metalloprotease</fullName>
    </recommendedName>
</protein>
<keyword evidence="4 6" id="KW-0472">Membrane</keyword>
<gene>
    <name evidence="7" type="ORF">EDD41_2629</name>
</gene>
<evidence type="ECO:0000256" key="6">
    <source>
        <dbReference type="SAM" id="Phobius"/>
    </source>
</evidence>
<dbReference type="AlphaFoldDB" id="A0A3N1ZX09"/>
<evidence type="ECO:0000256" key="3">
    <source>
        <dbReference type="ARBA" id="ARBA00022989"/>
    </source>
</evidence>
<dbReference type="PANTHER" id="PTHR30168:SF0">
    <property type="entry name" value="INNER MEMBRANE PROTEIN"/>
    <property type="match status" value="1"/>
</dbReference>
<dbReference type="Pfam" id="PF04228">
    <property type="entry name" value="Zn_peptidase"/>
    <property type="match status" value="1"/>
</dbReference>
<comment type="caution">
    <text evidence="7">The sequence shown here is derived from an EMBL/GenBank/DDBJ whole genome shotgun (WGS) entry which is preliminary data.</text>
</comment>
<dbReference type="PANTHER" id="PTHR30168">
    <property type="entry name" value="PUTATIVE MEMBRANE PROTEIN YPFJ"/>
    <property type="match status" value="1"/>
</dbReference>
<evidence type="ECO:0000256" key="1">
    <source>
        <dbReference type="ARBA" id="ARBA00004167"/>
    </source>
</evidence>